<feature type="signal peptide" evidence="3">
    <location>
        <begin position="1"/>
        <end position="17"/>
    </location>
</feature>
<dbReference type="InterPro" id="IPR029058">
    <property type="entry name" value="AB_hydrolase_fold"/>
</dbReference>
<evidence type="ECO:0000313" key="5">
    <source>
        <dbReference type="Proteomes" id="UP001369815"/>
    </source>
</evidence>
<feature type="chain" id="PRO_5043500748" description="Cutinase" evidence="3">
    <location>
        <begin position="18"/>
        <end position="234"/>
    </location>
</feature>
<evidence type="ECO:0000256" key="2">
    <source>
        <dbReference type="ARBA" id="ARBA00023157"/>
    </source>
</evidence>
<name>A0AAX6MX12_9PEZI</name>
<dbReference type="InterPro" id="IPR000675">
    <property type="entry name" value="Cutinase/axe"/>
</dbReference>
<proteinExistence type="predicted"/>
<keyword evidence="1" id="KW-0378">Hydrolase</keyword>
<organism evidence="4 5">
    <name type="scientific">Daldinia eschscholtzii</name>
    <dbReference type="NCBI Taxonomy" id="292717"/>
    <lineage>
        <taxon>Eukaryota</taxon>
        <taxon>Fungi</taxon>
        <taxon>Dikarya</taxon>
        <taxon>Ascomycota</taxon>
        <taxon>Pezizomycotina</taxon>
        <taxon>Sordariomycetes</taxon>
        <taxon>Xylariomycetidae</taxon>
        <taxon>Xylariales</taxon>
        <taxon>Hypoxylaceae</taxon>
        <taxon>Daldinia</taxon>
    </lineage>
</organism>
<accession>A0AAX6MX12</accession>
<dbReference type="SUPFAM" id="SSF53474">
    <property type="entry name" value="alpha/beta-Hydrolases"/>
    <property type="match status" value="1"/>
</dbReference>
<dbReference type="Proteomes" id="UP001369815">
    <property type="component" value="Unassembled WGS sequence"/>
</dbReference>
<comment type="caution">
    <text evidence="4">The sequence shown here is derived from an EMBL/GenBank/DDBJ whole genome shotgun (WGS) entry which is preliminary data.</text>
</comment>
<dbReference type="PANTHER" id="PTHR33630:SF13">
    <property type="entry name" value="ACETYLXYLAN ESTERASE"/>
    <property type="match status" value="1"/>
</dbReference>
<dbReference type="EMBL" id="JBANMG010000002">
    <property type="protein sequence ID" value="KAK6956963.1"/>
    <property type="molecule type" value="Genomic_DNA"/>
</dbReference>
<dbReference type="GO" id="GO:0052689">
    <property type="term" value="F:carboxylic ester hydrolase activity"/>
    <property type="evidence" value="ECO:0007669"/>
    <property type="project" value="UniProtKB-ARBA"/>
</dbReference>
<dbReference type="Pfam" id="PF01083">
    <property type="entry name" value="Cutinase"/>
    <property type="match status" value="1"/>
</dbReference>
<dbReference type="PANTHER" id="PTHR33630">
    <property type="entry name" value="CUTINASE RV1984C-RELATED-RELATED"/>
    <property type="match status" value="1"/>
</dbReference>
<keyword evidence="3" id="KW-0732">Signal</keyword>
<reference evidence="4 5" key="1">
    <citation type="journal article" date="2024" name="Front Chem Biol">
        <title>Unveiling the potential of Daldinia eschscholtzii MFLUCC 19-0629 through bioactivity and bioinformatics studies for enhanced sustainable agriculture production.</title>
        <authorList>
            <person name="Brooks S."/>
            <person name="Weaver J.A."/>
            <person name="Klomchit A."/>
            <person name="Alharthi S.A."/>
            <person name="Onlamun T."/>
            <person name="Nurani R."/>
            <person name="Vong T.K."/>
            <person name="Alberti F."/>
            <person name="Greco C."/>
        </authorList>
    </citation>
    <scope>NUCLEOTIDE SEQUENCE [LARGE SCALE GENOMIC DNA]</scope>
    <source>
        <strain evidence="4">MFLUCC 19-0629</strain>
    </source>
</reference>
<evidence type="ECO:0000256" key="1">
    <source>
        <dbReference type="ARBA" id="ARBA00022801"/>
    </source>
</evidence>
<evidence type="ECO:0000256" key="3">
    <source>
        <dbReference type="SAM" id="SignalP"/>
    </source>
</evidence>
<protein>
    <recommendedName>
        <fullName evidence="6">Cutinase</fullName>
    </recommendedName>
</protein>
<dbReference type="AlphaFoldDB" id="A0AAX6MX12"/>
<evidence type="ECO:0008006" key="6">
    <source>
        <dbReference type="Google" id="ProtNLM"/>
    </source>
</evidence>
<keyword evidence="5" id="KW-1185">Reference proteome</keyword>
<sequence>MLTKSLLVVALLRATAATPVDLNERQTACEDVHFFIARGSTEPYPGRQVDLVNRVCEGLSSCGYEDIKYPATFEDYCNSAFAGVTNGIAQITAYAERCPDAKLVLTGYSQGGHVVGDILGGGGGPFQDCTQKTNTPLSPETSPGNKIVAATFFGDVRHTASQVYNVGTGADGNGIWPRSGTGLESLNRFSELLHSWCFADDPVCGGRGGTGYEWHTAYFNQSTPEAAAWVKTKL</sequence>
<dbReference type="Gene3D" id="3.40.50.1820">
    <property type="entry name" value="alpha/beta hydrolase"/>
    <property type="match status" value="1"/>
</dbReference>
<keyword evidence="2" id="KW-1015">Disulfide bond</keyword>
<dbReference type="SMART" id="SM01110">
    <property type="entry name" value="Cutinase"/>
    <property type="match status" value="1"/>
</dbReference>
<gene>
    <name evidence="4" type="ORF">Daesc_002245</name>
</gene>
<evidence type="ECO:0000313" key="4">
    <source>
        <dbReference type="EMBL" id="KAK6956963.1"/>
    </source>
</evidence>